<evidence type="ECO:0000313" key="2">
    <source>
        <dbReference type="Proteomes" id="UP000324222"/>
    </source>
</evidence>
<evidence type="ECO:0000313" key="1">
    <source>
        <dbReference type="EMBL" id="MPC85460.1"/>
    </source>
</evidence>
<sequence length="172" mass="19573">MNKNRVSQTQGQHHFTPNTIQQFILHCQHNITFLSCYNDNNAVSCTSHSSCNYLTLTRIHAVKQTFLILYLKYVLRKIFSPFSSQMNMLESPLLHPLITGSIATTLDTLEDTTTPPEIVQDVHEMKSEVEGRSFSHHNITQISLVYNAVQIVAQEHIQNTNHCPTTHPKSSN</sequence>
<accession>A0A5B7ILN0</accession>
<reference evidence="1 2" key="1">
    <citation type="submission" date="2019-05" db="EMBL/GenBank/DDBJ databases">
        <title>Another draft genome of Portunus trituberculatus and its Hox gene families provides insights of decapod evolution.</title>
        <authorList>
            <person name="Jeong J.-H."/>
            <person name="Song I."/>
            <person name="Kim S."/>
            <person name="Choi T."/>
            <person name="Kim D."/>
            <person name="Ryu S."/>
            <person name="Kim W."/>
        </authorList>
    </citation>
    <scope>NUCLEOTIDE SEQUENCE [LARGE SCALE GENOMIC DNA]</scope>
    <source>
        <tissue evidence="1">Muscle</tissue>
    </source>
</reference>
<dbReference type="AlphaFoldDB" id="A0A5B7ILN0"/>
<organism evidence="1 2">
    <name type="scientific">Portunus trituberculatus</name>
    <name type="common">Swimming crab</name>
    <name type="synonym">Neptunus trituberculatus</name>
    <dbReference type="NCBI Taxonomy" id="210409"/>
    <lineage>
        <taxon>Eukaryota</taxon>
        <taxon>Metazoa</taxon>
        <taxon>Ecdysozoa</taxon>
        <taxon>Arthropoda</taxon>
        <taxon>Crustacea</taxon>
        <taxon>Multicrustacea</taxon>
        <taxon>Malacostraca</taxon>
        <taxon>Eumalacostraca</taxon>
        <taxon>Eucarida</taxon>
        <taxon>Decapoda</taxon>
        <taxon>Pleocyemata</taxon>
        <taxon>Brachyura</taxon>
        <taxon>Eubrachyura</taxon>
        <taxon>Portunoidea</taxon>
        <taxon>Portunidae</taxon>
        <taxon>Portuninae</taxon>
        <taxon>Portunus</taxon>
    </lineage>
</organism>
<keyword evidence="2" id="KW-1185">Reference proteome</keyword>
<name>A0A5B7ILN0_PORTR</name>
<proteinExistence type="predicted"/>
<comment type="caution">
    <text evidence="1">The sequence shown here is derived from an EMBL/GenBank/DDBJ whole genome shotgun (WGS) entry which is preliminary data.</text>
</comment>
<gene>
    <name evidence="1" type="ORF">E2C01_080238</name>
</gene>
<dbReference type="EMBL" id="VSRR010068531">
    <property type="protein sequence ID" value="MPC85460.1"/>
    <property type="molecule type" value="Genomic_DNA"/>
</dbReference>
<dbReference type="Proteomes" id="UP000324222">
    <property type="component" value="Unassembled WGS sequence"/>
</dbReference>
<protein>
    <submittedName>
        <fullName evidence="1">Uncharacterized protein</fullName>
    </submittedName>
</protein>